<dbReference type="EMBL" id="LDZY01000023">
    <property type="protein sequence ID" value="KLU63823.1"/>
    <property type="molecule type" value="Genomic_DNA"/>
</dbReference>
<accession>A0A0J1FLK9</accession>
<name>A0A0J1FLK9_9FIRM</name>
<organism evidence="1 2">
    <name type="scientific">Desulfosporosinus acididurans</name>
    <dbReference type="NCBI Taxonomy" id="476652"/>
    <lineage>
        <taxon>Bacteria</taxon>
        <taxon>Bacillati</taxon>
        <taxon>Bacillota</taxon>
        <taxon>Clostridia</taxon>
        <taxon>Eubacteriales</taxon>
        <taxon>Desulfitobacteriaceae</taxon>
        <taxon>Desulfosporosinus</taxon>
    </lineage>
</organism>
<evidence type="ECO:0000313" key="2">
    <source>
        <dbReference type="Proteomes" id="UP000036356"/>
    </source>
</evidence>
<keyword evidence="2" id="KW-1185">Reference proteome</keyword>
<dbReference type="RefSeq" id="WP_047812001.1">
    <property type="nucleotide sequence ID" value="NZ_LDZY01000023.1"/>
</dbReference>
<evidence type="ECO:0000313" key="1">
    <source>
        <dbReference type="EMBL" id="KLU63823.1"/>
    </source>
</evidence>
<sequence length="470" mass="54794">MPKRREDHEYLSTRIMQMSENHTLLEMARILSDETKGNISKSIIARHMTLLRKEGKIQYKDRPWTDAEDEILKNLNEQRTGISAIAEKLNRSIASIQSRICQNNLANRMISEEQSKAVINLLLTTDLSLTEISIITGTPFNAVRHIWKGIKPQTAQIKRPNPSRKNSTSVAEQYIRKQLEEIFRNQVVPKKNNRDWSGGRYEIDIPIKTPYGKFAIEVNSKLHADRKMIDRYKRRLAEKDHWIWIPLWFWDTPNKANLDSAVETVLNIIQERREEGSDYYNCFIQEVTELEKRYYNPHELLYDLKVNVKFGPSWADKDNETLILNYGLISLSELSKLLSIPRSNDAMKHKAKQLGLVKKRKIFNPAEDEIIANYYQTLPKENIIQMLQGWSWPSIISRAHVLGIRRKNLWSPEENALLQSKYSNESLKSITESLPNHSWLSIVSQASRLKIKKDQLIEAEKHSIPNIDKD</sequence>
<dbReference type="AlphaFoldDB" id="A0A0J1FLK9"/>
<dbReference type="PATRIC" id="fig|476652.3.peg.4485"/>
<protein>
    <submittedName>
        <fullName evidence="1">Uncharacterized protein</fullName>
    </submittedName>
</protein>
<gene>
    <name evidence="1" type="ORF">DEAC_c42390</name>
</gene>
<dbReference type="Proteomes" id="UP000036356">
    <property type="component" value="Unassembled WGS sequence"/>
</dbReference>
<proteinExistence type="predicted"/>
<comment type="caution">
    <text evidence="1">The sequence shown here is derived from an EMBL/GenBank/DDBJ whole genome shotgun (WGS) entry which is preliminary data.</text>
</comment>
<reference evidence="1 2" key="1">
    <citation type="submission" date="2015-06" db="EMBL/GenBank/DDBJ databases">
        <title>Draft genome of the moderately acidophilic sulfate reducer Candidatus Desulfosporosinus acididurans strain M1.</title>
        <authorList>
            <person name="Poehlein A."/>
            <person name="Petzsch P."/>
            <person name="Johnson B.D."/>
            <person name="Schloemann M."/>
            <person name="Daniel R."/>
            <person name="Muehling M."/>
        </authorList>
    </citation>
    <scope>NUCLEOTIDE SEQUENCE [LARGE SCALE GENOMIC DNA]</scope>
    <source>
        <strain evidence="1 2">M1</strain>
    </source>
</reference>